<evidence type="ECO:0000256" key="1">
    <source>
        <dbReference type="ARBA" id="ARBA00022729"/>
    </source>
</evidence>
<dbReference type="Pfam" id="PF00497">
    <property type="entry name" value="SBP_bac_3"/>
    <property type="match status" value="1"/>
</dbReference>
<evidence type="ECO:0000313" key="6">
    <source>
        <dbReference type="Proteomes" id="UP000777002"/>
    </source>
</evidence>
<dbReference type="CDD" id="cd13624">
    <property type="entry name" value="PBP2_Arg_Lys_His"/>
    <property type="match status" value="1"/>
</dbReference>
<dbReference type="Gene3D" id="3.40.190.10">
    <property type="entry name" value="Periplasmic binding protein-like II"/>
    <property type="match status" value="2"/>
</dbReference>
<dbReference type="PROSITE" id="PS51257">
    <property type="entry name" value="PROKAR_LIPOPROTEIN"/>
    <property type="match status" value="1"/>
</dbReference>
<dbReference type="SMART" id="SM00062">
    <property type="entry name" value="PBPb"/>
    <property type="match status" value="1"/>
</dbReference>
<feature type="domain" description="Solute-binding protein family 3/N-terminal" evidence="3">
    <location>
        <begin position="35"/>
        <end position="258"/>
    </location>
</feature>
<evidence type="ECO:0000259" key="3">
    <source>
        <dbReference type="SMART" id="SM00062"/>
    </source>
</evidence>
<dbReference type="InterPro" id="IPR001320">
    <property type="entry name" value="Iontro_rcpt_C"/>
</dbReference>
<dbReference type="SUPFAM" id="SSF53850">
    <property type="entry name" value="Periplasmic binding protein-like II"/>
    <property type="match status" value="1"/>
</dbReference>
<organism evidence="5 6">
    <name type="scientific">Parasutterella secunda</name>
    <dbReference type="NCBI Taxonomy" id="626947"/>
    <lineage>
        <taxon>Bacteria</taxon>
        <taxon>Pseudomonadati</taxon>
        <taxon>Pseudomonadota</taxon>
        <taxon>Betaproteobacteria</taxon>
        <taxon>Burkholderiales</taxon>
        <taxon>Sutterellaceae</taxon>
        <taxon>Parasutterella</taxon>
    </lineage>
</organism>
<dbReference type="SMART" id="SM00079">
    <property type="entry name" value="PBPe"/>
    <property type="match status" value="1"/>
</dbReference>
<protein>
    <submittedName>
        <fullName evidence="5">Basic amino acid ABC transporter substrate-binding protein</fullName>
    </submittedName>
</protein>
<evidence type="ECO:0000313" key="5">
    <source>
        <dbReference type="EMBL" id="MBM6928757.1"/>
    </source>
</evidence>
<dbReference type="PANTHER" id="PTHR35936">
    <property type="entry name" value="MEMBRANE-BOUND LYTIC MUREIN TRANSGLYCOSYLASE F"/>
    <property type="match status" value="1"/>
</dbReference>
<dbReference type="InterPro" id="IPR001638">
    <property type="entry name" value="Solute-binding_3/MltF_N"/>
</dbReference>
<evidence type="ECO:0000259" key="4">
    <source>
        <dbReference type="SMART" id="SM00079"/>
    </source>
</evidence>
<reference evidence="5 6" key="1">
    <citation type="journal article" date="2021" name="Sci. Rep.">
        <title>The distribution of antibiotic resistance genes in chicken gut microbiota commensals.</title>
        <authorList>
            <person name="Juricova H."/>
            <person name="Matiasovicova J."/>
            <person name="Kubasova T."/>
            <person name="Cejkova D."/>
            <person name="Rychlik I."/>
        </authorList>
    </citation>
    <scope>NUCLEOTIDE SEQUENCE [LARGE SCALE GENOMIC DNA]</scope>
    <source>
        <strain evidence="5 6">An562</strain>
    </source>
</reference>
<keyword evidence="6" id="KW-1185">Reference proteome</keyword>
<dbReference type="EMBL" id="JACJKX010000009">
    <property type="protein sequence ID" value="MBM6928757.1"/>
    <property type="molecule type" value="Genomic_DNA"/>
</dbReference>
<comment type="caution">
    <text evidence="5">The sequence shown here is derived from an EMBL/GenBank/DDBJ whole genome shotgun (WGS) entry which is preliminary data.</text>
</comment>
<proteinExistence type="predicted"/>
<accession>A0ABS2GV08</accession>
<feature type="domain" description="Ionotropic glutamate receptor C-terminal" evidence="4">
    <location>
        <begin position="35"/>
        <end position="257"/>
    </location>
</feature>
<sequence>MSLKHFIVSASVALACAGFSCGAIAAQETAAKVPTYTVGTGATYRPFEFQTPNKEIVGFDIDLMKEIAKAQGFKVEFINTLFGVIFESVKNGDRDMIMSGITITPQRQEAVDFSLPYFAAHQLILTQKNLKVNSINDLKGKNISVVANSAGDIAATKVFGKASKNIKRFDNTPLALEELSAGGVDAAIGDVGVFAYYAAQNPDKQFNMTRDPSFEDQYFGIAVRKGNKELLDQINAGLKKTIESGAYAKVYKKWFGENTPVPVLPIK</sequence>
<dbReference type="Proteomes" id="UP000777002">
    <property type="component" value="Unassembled WGS sequence"/>
</dbReference>
<name>A0ABS2GV08_9BURK</name>
<evidence type="ECO:0000256" key="2">
    <source>
        <dbReference type="SAM" id="SignalP"/>
    </source>
</evidence>
<gene>
    <name evidence="5" type="ORF">H5985_05670</name>
</gene>
<feature type="chain" id="PRO_5045127752" evidence="2">
    <location>
        <begin position="26"/>
        <end position="267"/>
    </location>
</feature>
<keyword evidence="1 2" id="KW-0732">Signal</keyword>
<dbReference type="RefSeq" id="WP_205050421.1">
    <property type="nucleotide sequence ID" value="NZ_JACJKX010000009.1"/>
</dbReference>
<feature type="signal peptide" evidence="2">
    <location>
        <begin position="1"/>
        <end position="25"/>
    </location>
</feature>
<dbReference type="PANTHER" id="PTHR35936:SF17">
    <property type="entry name" value="ARGININE-BINDING EXTRACELLULAR PROTEIN ARTP"/>
    <property type="match status" value="1"/>
</dbReference>